<gene>
    <name evidence="4" type="ORF">D6201_00850</name>
</gene>
<comment type="caution">
    <text evidence="4">The sequence shown here is derived from an EMBL/GenBank/DDBJ whole genome shotgun (WGS) entry which is preliminary data.</text>
</comment>
<dbReference type="InterPro" id="IPR029069">
    <property type="entry name" value="HotDog_dom_sf"/>
</dbReference>
<evidence type="ECO:0000313" key="5">
    <source>
        <dbReference type="Proteomes" id="UP000285232"/>
    </source>
</evidence>
<dbReference type="GO" id="GO:0047617">
    <property type="term" value="F:fatty acyl-CoA hydrolase activity"/>
    <property type="evidence" value="ECO:0007669"/>
    <property type="project" value="InterPro"/>
</dbReference>
<dbReference type="EMBL" id="RAHX01000001">
    <property type="protein sequence ID" value="RJY08099.1"/>
    <property type="molecule type" value="Genomic_DNA"/>
</dbReference>
<dbReference type="SUPFAM" id="SSF54637">
    <property type="entry name" value="Thioesterase/thiol ester dehydrase-isomerase"/>
    <property type="match status" value="1"/>
</dbReference>
<dbReference type="NCBIfam" id="TIGR00369">
    <property type="entry name" value="unchar_dom_1"/>
    <property type="match status" value="1"/>
</dbReference>
<organism evidence="4 5">
    <name type="scientific">Aurantiacibacter aquimixticola</name>
    <dbReference type="NCBI Taxonomy" id="1958945"/>
    <lineage>
        <taxon>Bacteria</taxon>
        <taxon>Pseudomonadati</taxon>
        <taxon>Pseudomonadota</taxon>
        <taxon>Alphaproteobacteria</taxon>
        <taxon>Sphingomonadales</taxon>
        <taxon>Erythrobacteraceae</taxon>
        <taxon>Aurantiacibacter</taxon>
    </lineage>
</organism>
<comment type="similarity">
    <text evidence="1">Belongs to the thioesterase PaaI family.</text>
</comment>
<keyword evidence="5" id="KW-1185">Reference proteome</keyword>
<reference evidence="4 5" key="1">
    <citation type="journal article" date="2017" name="Int. J. Syst. Evol. Microbiol.">
        <title>Erythrobacter aquimixticola sp. nov., isolated from the junction between the ocean and a freshwater spring.</title>
        <authorList>
            <person name="Park S."/>
            <person name="Jung Y.T."/>
            <person name="Choi S.J."/>
            <person name="Yoon J.H."/>
        </authorList>
    </citation>
    <scope>NUCLEOTIDE SEQUENCE [LARGE SCALE GENOMIC DNA]</scope>
    <source>
        <strain evidence="4 5">JSSK-14</strain>
    </source>
</reference>
<feature type="domain" description="Thioesterase" evidence="3">
    <location>
        <begin position="45"/>
        <end position="120"/>
    </location>
</feature>
<dbReference type="RefSeq" id="WP_120046989.1">
    <property type="nucleotide sequence ID" value="NZ_RAHX01000001.1"/>
</dbReference>
<dbReference type="InterPro" id="IPR039298">
    <property type="entry name" value="ACOT13"/>
</dbReference>
<dbReference type="Gene3D" id="3.10.129.10">
    <property type="entry name" value="Hotdog Thioesterase"/>
    <property type="match status" value="1"/>
</dbReference>
<protein>
    <submittedName>
        <fullName evidence="4">PaaI family thioesterase</fullName>
    </submittedName>
</protein>
<sequence>MESPANILQWPSAKLMGAEFVSLDEQSGTVEMAFTPPAEFANMRGSVQGGLLAGPMDEAMGAAVYAATNGGLQLTLDINLSLMRPVPMERITVKAKAVKTGRRVTFVEAELFDHEGKLCARATATTMMTGWPGAEKGPDA</sequence>
<name>A0A419RQP0_9SPHN</name>
<dbReference type="Proteomes" id="UP000285232">
    <property type="component" value="Unassembled WGS sequence"/>
</dbReference>
<evidence type="ECO:0000259" key="3">
    <source>
        <dbReference type="Pfam" id="PF03061"/>
    </source>
</evidence>
<evidence type="ECO:0000313" key="4">
    <source>
        <dbReference type="EMBL" id="RJY08099.1"/>
    </source>
</evidence>
<proteinExistence type="inferred from homology"/>
<dbReference type="AlphaFoldDB" id="A0A419RQP0"/>
<accession>A0A419RQP0</accession>
<evidence type="ECO:0000256" key="1">
    <source>
        <dbReference type="ARBA" id="ARBA00008324"/>
    </source>
</evidence>
<keyword evidence="2" id="KW-0378">Hydrolase</keyword>
<dbReference type="PANTHER" id="PTHR21660">
    <property type="entry name" value="THIOESTERASE SUPERFAMILY MEMBER-RELATED"/>
    <property type="match status" value="1"/>
</dbReference>
<dbReference type="Pfam" id="PF03061">
    <property type="entry name" value="4HBT"/>
    <property type="match status" value="1"/>
</dbReference>
<dbReference type="InterPro" id="IPR003736">
    <property type="entry name" value="PAAI_dom"/>
</dbReference>
<evidence type="ECO:0000256" key="2">
    <source>
        <dbReference type="ARBA" id="ARBA00022801"/>
    </source>
</evidence>
<dbReference type="OrthoDB" id="9813282at2"/>
<dbReference type="CDD" id="cd03443">
    <property type="entry name" value="PaaI_thioesterase"/>
    <property type="match status" value="1"/>
</dbReference>
<dbReference type="InterPro" id="IPR006683">
    <property type="entry name" value="Thioestr_dom"/>
</dbReference>
<dbReference type="PANTHER" id="PTHR21660:SF1">
    <property type="entry name" value="ACYL-COENZYME A THIOESTERASE 13"/>
    <property type="match status" value="1"/>
</dbReference>